<feature type="non-terminal residue" evidence="1">
    <location>
        <position position="1"/>
    </location>
</feature>
<name>A0A2W4ZXU1_9BACT</name>
<comment type="caution">
    <text evidence="1">The sequence shown here is derived from an EMBL/GenBank/DDBJ whole genome shotgun (WGS) entry which is preliminary data.</text>
</comment>
<gene>
    <name evidence="1" type="ORF">DI626_07850</name>
</gene>
<proteinExistence type="predicted"/>
<evidence type="ECO:0000313" key="1">
    <source>
        <dbReference type="EMBL" id="PZO85039.1"/>
    </source>
</evidence>
<evidence type="ECO:0000313" key="2">
    <source>
        <dbReference type="Proteomes" id="UP000249557"/>
    </source>
</evidence>
<accession>A0A2W4ZXU1</accession>
<dbReference type="EMBL" id="QFNK01000161">
    <property type="protein sequence ID" value="PZO85039.1"/>
    <property type="molecule type" value="Genomic_DNA"/>
</dbReference>
<dbReference type="AlphaFoldDB" id="A0A2W4ZXU1"/>
<organism evidence="1 2">
    <name type="scientific">Micavibrio aeruginosavorus</name>
    <dbReference type="NCBI Taxonomy" id="349221"/>
    <lineage>
        <taxon>Bacteria</taxon>
        <taxon>Pseudomonadati</taxon>
        <taxon>Bdellovibrionota</taxon>
        <taxon>Bdellovibrionia</taxon>
        <taxon>Bdellovibrionales</taxon>
        <taxon>Pseudobdellovibrionaceae</taxon>
        <taxon>Micavibrio</taxon>
    </lineage>
</organism>
<dbReference type="Proteomes" id="UP000249557">
    <property type="component" value="Unassembled WGS sequence"/>
</dbReference>
<protein>
    <submittedName>
        <fullName evidence="1">tRNA pseudouridine(55) synthase TruB</fullName>
    </submittedName>
</protein>
<sequence>LLAVATALDDIPVLALREQEAARLKNGNSLSFVSKPDLDRMTDSGIEWGGADPVTALTVYGKKAIAIVEISGPELHPIRIFNV</sequence>
<reference evidence="1 2" key="1">
    <citation type="submission" date="2017-08" db="EMBL/GenBank/DDBJ databases">
        <title>Infants hospitalized years apart are colonized by the same room-sourced microbial strains.</title>
        <authorList>
            <person name="Brooks B."/>
            <person name="Olm M.R."/>
            <person name="Firek B.A."/>
            <person name="Baker R."/>
            <person name="Thomas B.C."/>
            <person name="Morowitz M.J."/>
            <person name="Banfield J.F."/>
        </authorList>
    </citation>
    <scope>NUCLEOTIDE SEQUENCE [LARGE SCALE GENOMIC DNA]</scope>
    <source>
        <strain evidence="1">S2_018_000_R2_104</strain>
    </source>
</reference>